<comment type="caution">
    <text evidence="1">The sequence shown here is derived from an EMBL/GenBank/DDBJ whole genome shotgun (WGS) entry which is preliminary data.</text>
</comment>
<name>A0ABQ4KJG4_9BACI</name>
<proteinExistence type="predicted"/>
<evidence type="ECO:0000313" key="2">
    <source>
        <dbReference type="Proteomes" id="UP000679950"/>
    </source>
</evidence>
<dbReference type="RefSeq" id="WP_212966419.1">
    <property type="nucleotide sequence ID" value="NZ_BORB01000019.1"/>
</dbReference>
<organism evidence="1 2">
    <name type="scientific">Lederbergia ruris</name>
    <dbReference type="NCBI Taxonomy" id="217495"/>
    <lineage>
        <taxon>Bacteria</taxon>
        <taxon>Bacillati</taxon>
        <taxon>Bacillota</taxon>
        <taxon>Bacilli</taxon>
        <taxon>Bacillales</taxon>
        <taxon>Bacillaceae</taxon>
        <taxon>Lederbergia</taxon>
    </lineage>
</organism>
<sequence length="48" mass="5403">MDGNSKAQALAAYLQALAILQRTDKTYVHREIAKVMQEIEKELGLKTN</sequence>
<dbReference type="Proteomes" id="UP000679950">
    <property type="component" value="Unassembled WGS sequence"/>
</dbReference>
<protein>
    <submittedName>
        <fullName evidence="1">Uncharacterized protein</fullName>
    </submittedName>
</protein>
<dbReference type="EMBL" id="BORB01000019">
    <property type="protein sequence ID" value="GIN58099.1"/>
    <property type="molecule type" value="Genomic_DNA"/>
</dbReference>
<evidence type="ECO:0000313" key="1">
    <source>
        <dbReference type="EMBL" id="GIN58099.1"/>
    </source>
</evidence>
<gene>
    <name evidence="1" type="ORF">J8TS2_24180</name>
</gene>
<keyword evidence="2" id="KW-1185">Reference proteome</keyword>
<reference evidence="1 2" key="1">
    <citation type="submission" date="2021-03" db="EMBL/GenBank/DDBJ databases">
        <title>Antimicrobial resistance genes in bacteria isolated from Japanese honey, and their potential for conferring macrolide and lincosamide resistance in the American foulbrood pathogen Paenibacillus larvae.</title>
        <authorList>
            <person name="Okamoto M."/>
            <person name="Kumagai M."/>
            <person name="Kanamori H."/>
            <person name="Takamatsu D."/>
        </authorList>
    </citation>
    <scope>NUCLEOTIDE SEQUENCE [LARGE SCALE GENOMIC DNA]</scope>
    <source>
        <strain evidence="1 2">J8TS2</strain>
    </source>
</reference>
<accession>A0ABQ4KJG4</accession>